<keyword evidence="1" id="KW-0812">Transmembrane</keyword>
<feature type="transmembrane region" description="Helical" evidence="1">
    <location>
        <begin position="49"/>
        <end position="67"/>
    </location>
</feature>
<feature type="transmembrane region" description="Helical" evidence="1">
    <location>
        <begin position="20"/>
        <end position="37"/>
    </location>
</feature>
<reference evidence="2 3" key="1">
    <citation type="journal article" date="2021" name="Hortic Res">
        <title>Chromosome-scale assembly of the Dendrobium chrysotoxum genome enhances the understanding of orchid evolution.</title>
        <authorList>
            <person name="Zhang Y."/>
            <person name="Zhang G.Q."/>
            <person name="Zhang D."/>
            <person name="Liu X.D."/>
            <person name="Xu X.Y."/>
            <person name="Sun W.H."/>
            <person name="Yu X."/>
            <person name="Zhu X."/>
            <person name="Wang Z.W."/>
            <person name="Zhao X."/>
            <person name="Zhong W.Y."/>
            <person name="Chen H."/>
            <person name="Yin W.L."/>
            <person name="Huang T."/>
            <person name="Niu S.C."/>
            <person name="Liu Z.J."/>
        </authorList>
    </citation>
    <scope>NUCLEOTIDE SEQUENCE [LARGE SCALE GENOMIC DNA]</scope>
    <source>
        <strain evidence="2">Lindl</strain>
    </source>
</reference>
<dbReference type="AlphaFoldDB" id="A0AAV7GAP5"/>
<sequence>MVHVVHRTYGCACLQMKLSYGPWALAFFVFLLQWMDYVSPYMLPSYLQLLQILVCKISFTAAMYVRFPYDLKRLHVKESYMLLFIYVHIHLHDEFKMLRSLIANYHLIC</sequence>
<protein>
    <submittedName>
        <fullName evidence="2">Uncharacterized protein</fullName>
    </submittedName>
</protein>
<keyword evidence="1" id="KW-1133">Transmembrane helix</keyword>
<gene>
    <name evidence="2" type="ORF">IEQ34_017149</name>
</gene>
<name>A0AAV7GAP5_DENCH</name>
<dbReference type="Proteomes" id="UP000775213">
    <property type="component" value="Unassembled WGS sequence"/>
</dbReference>
<accession>A0AAV7GAP5</accession>
<evidence type="ECO:0000313" key="3">
    <source>
        <dbReference type="Proteomes" id="UP000775213"/>
    </source>
</evidence>
<proteinExistence type="predicted"/>
<dbReference type="EMBL" id="JAGFBR010000016">
    <property type="protein sequence ID" value="KAH0452825.1"/>
    <property type="molecule type" value="Genomic_DNA"/>
</dbReference>
<evidence type="ECO:0000313" key="2">
    <source>
        <dbReference type="EMBL" id="KAH0452825.1"/>
    </source>
</evidence>
<organism evidence="2 3">
    <name type="scientific">Dendrobium chrysotoxum</name>
    <name type="common">Orchid</name>
    <dbReference type="NCBI Taxonomy" id="161865"/>
    <lineage>
        <taxon>Eukaryota</taxon>
        <taxon>Viridiplantae</taxon>
        <taxon>Streptophyta</taxon>
        <taxon>Embryophyta</taxon>
        <taxon>Tracheophyta</taxon>
        <taxon>Spermatophyta</taxon>
        <taxon>Magnoliopsida</taxon>
        <taxon>Liliopsida</taxon>
        <taxon>Asparagales</taxon>
        <taxon>Orchidaceae</taxon>
        <taxon>Epidendroideae</taxon>
        <taxon>Malaxideae</taxon>
        <taxon>Dendrobiinae</taxon>
        <taxon>Dendrobium</taxon>
    </lineage>
</organism>
<keyword evidence="3" id="KW-1185">Reference proteome</keyword>
<keyword evidence="1" id="KW-0472">Membrane</keyword>
<comment type="caution">
    <text evidence="2">The sequence shown here is derived from an EMBL/GenBank/DDBJ whole genome shotgun (WGS) entry which is preliminary data.</text>
</comment>
<evidence type="ECO:0000256" key="1">
    <source>
        <dbReference type="SAM" id="Phobius"/>
    </source>
</evidence>